<keyword evidence="4" id="KW-1003">Cell membrane</keyword>
<evidence type="ECO:0000256" key="8">
    <source>
        <dbReference type="SAM" id="Phobius"/>
    </source>
</evidence>
<dbReference type="PROSITE" id="PS51257">
    <property type="entry name" value="PROKAR_LIPOPROTEIN"/>
    <property type="match status" value="1"/>
</dbReference>
<gene>
    <name evidence="9" type="ORF">HMPREF0628_1175</name>
</gene>
<evidence type="ECO:0000256" key="2">
    <source>
        <dbReference type="ARBA" id="ARBA00010735"/>
    </source>
</evidence>
<dbReference type="GO" id="GO:0005886">
    <property type="term" value="C:plasma membrane"/>
    <property type="evidence" value="ECO:0007669"/>
    <property type="project" value="UniProtKB-SubCell"/>
</dbReference>
<dbReference type="RefSeq" id="WP_004823849.1">
    <property type="nucleotide sequence ID" value="NZ_ADDO01000011.1"/>
</dbReference>
<feature type="transmembrane region" description="Helical" evidence="8">
    <location>
        <begin position="12"/>
        <end position="30"/>
    </location>
</feature>
<evidence type="ECO:0000256" key="4">
    <source>
        <dbReference type="ARBA" id="ARBA00022475"/>
    </source>
</evidence>
<feature type="transmembrane region" description="Helical" evidence="8">
    <location>
        <begin position="36"/>
        <end position="58"/>
    </location>
</feature>
<evidence type="ECO:0000256" key="3">
    <source>
        <dbReference type="ARBA" id="ARBA00022448"/>
    </source>
</evidence>
<keyword evidence="10" id="KW-1185">Reference proteome</keyword>
<dbReference type="AlphaFoldDB" id="D1VRT2"/>
<evidence type="ECO:0000313" key="10">
    <source>
        <dbReference type="Proteomes" id="UP000005711"/>
    </source>
</evidence>
<dbReference type="Pfam" id="PF03591">
    <property type="entry name" value="AzlC"/>
    <property type="match status" value="1"/>
</dbReference>
<feature type="transmembrane region" description="Helical" evidence="8">
    <location>
        <begin position="155"/>
        <end position="176"/>
    </location>
</feature>
<dbReference type="PANTHER" id="PTHR34979:SF1">
    <property type="entry name" value="INNER MEMBRANE PROTEIN YGAZ"/>
    <property type="match status" value="1"/>
</dbReference>
<evidence type="ECO:0000256" key="7">
    <source>
        <dbReference type="ARBA" id="ARBA00023136"/>
    </source>
</evidence>
<feature type="transmembrane region" description="Helical" evidence="8">
    <location>
        <begin position="96"/>
        <end position="117"/>
    </location>
</feature>
<proteinExistence type="inferred from homology"/>
<reference evidence="9 10" key="1">
    <citation type="submission" date="2009-12" db="EMBL/GenBank/DDBJ databases">
        <title>Genome Sequence of Peptoniphilus lacrimalis 315-B.</title>
        <authorList>
            <person name="Durkin A.S."/>
            <person name="Madupu R."/>
            <person name="Torralba M."/>
            <person name="Methe B."/>
            <person name="Sutton G."/>
            <person name="Strausberg R.L."/>
            <person name="Nelson K.E."/>
        </authorList>
    </citation>
    <scope>NUCLEOTIDE SEQUENCE [LARGE SCALE GENOMIC DNA]</scope>
    <source>
        <strain evidence="9 10">315-B</strain>
    </source>
</reference>
<keyword evidence="7 8" id="KW-0472">Membrane</keyword>
<sequence length="226" mass="25522">MKEFKFALKNTLAMIFSYIFIGFACGILFYEKGISFIYAALAGIIIYAGSMQILLVPLISSSTPILIIFFTTLFVNSRHIFYGLPFVERYKKIKGLRFILMVFTMTDEVFSIITSVDYDENLDHNMVDFYILITLYITWIFSCMTGALVGNILPVNLTGIDFASVALFLVSVIGFFEDKKNRIPILIGLLTSLALLAILGKDLFLLPSIIISSLILTFIKRRPIND</sequence>
<organism evidence="9 10">
    <name type="scientific">Peptoniphilus lacrimalis 315-B</name>
    <dbReference type="NCBI Taxonomy" id="596330"/>
    <lineage>
        <taxon>Bacteria</taxon>
        <taxon>Bacillati</taxon>
        <taxon>Bacillota</taxon>
        <taxon>Tissierellia</taxon>
        <taxon>Tissierellales</taxon>
        <taxon>Peptoniphilaceae</taxon>
        <taxon>Peptoniphilus</taxon>
    </lineage>
</organism>
<feature type="transmembrane region" description="Helical" evidence="8">
    <location>
        <begin position="129"/>
        <end position="149"/>
    </location>
</feature>
<dbReference type="eggNOG" id="COG1296">
    <property type="taxonomic scope" value="Bacteria"/>
</dbReference>
<evidence type="ECO:0000256" key="6">
    <source>
        <dbReference type="ARBA" id="ARBA00022989"/>
    </source>
</evidence>
<evidence type="ECO:0000256" key="1">
    <source>
        <dbReference type="ARBA" id="ARBA00004651"/>
    </source>
</evidence>
<name>D1VRT2_9FIRM</name>
<evidence type="ECO:0000313" key="9">
    <source>
        <dbReference type="EMBL" id="EFA90742.1"/>
    </source>
</evidence>
<keyword evidence="3" id="KW-0813">Transport</keyword>
<dbReference type="PANTHER" id="PTHR34979">
    <property type="entry name" value="INNER MEMBRANE PROTEIN YGAZ"/>
    <property type="match status" value="1"/>
</dbReference>
<evidence type="ECO:0000256" key="5">
    <source>
        <dbReference type="ARBA" id="ARBA00022692"/>
    </source>
</evidence>
<comment type="subcellular location">
    <subcellularLocation>
        <location evidence="1">Cell membrane</location>
        <topology evidence="1">Multi-pass membrane protein</topology>
    </subcellularLocation>
</comment>
<dbReference type="EMBL" id="ADDO01000011">
    <property type="protein sequence ID" value="EFA90742.1"/>
    <property type="molecule type" value="Genomic_DNA"/>
</dbReference>
<dbReference type="InterPro" id="IPR011606">
    <property type="entry name" value="Brnchd-chn_aa_trnsp_permease"/>
</dbReference>
<comment type="caution">
    <text evidence="9">The sequence shown here is derived from an EMBL/GenBank/DDBJ whole genome shotgun (WGS) entry which is preliminary data.</text>
</comment>
<comment type="similarity">
    <text evidence="2">Belongs to the AzlC family.</text>
</comment>
<feature type="transmembrane region" description="Helical" evidence="8">
    <location>
        <begin position="183"/>
        <end position="199"/>
    </location>
</feature>
<feature type="transmembrane region" description="Helical" evidence="8">
    <location>
        <begin position="65"/>
        <end position="84"/>
    </location>
</feature>
<dbReference type="GO" id="GO:1903785">
    <property type="term" value="P:L-valine transmembrane transport"/>
    <property type="evidence" value="ECO:0007669"/>
    <property type="project" value="TreeGrafter"/>
</dbReference>
<protein>
    <submittedName>
        <fullName evidence="9">Putative azaleucine resistance protein AzlC</fullName>
    </submittedName>
</protein>
<accession>D1VRT2</accession>
<keyword evidence="5 8" id="KW-0812">Transmembrane</keyword>
<keyword evidence="6 8" id="KW-1133">Transmembrane helix</keyword>
<dbReference type="Proteomes" id="UP000005711">
    <property type="component" value="Unassembled WGS sequence"/>
</dbReference>